<dbReference type="AlphaFoldDB" id="A0A0B2QZ87"/>
<reference evidence="2" key="1">
    <citation type="submission" date="2014-07" db="EMBL/GenBank/DDBJ databases">
        <title>Identification of a novel salt tolerance gene in wild soybean by whole-genome sequencing.</title>
        <authorList>
            <person name="Lam H.-M."/>
            <person name="Qi X."/>
            <person name="Li M.-W."/>
            <person name="Liu X."/>
            <person name="Xie M."/>
            <person name="Ni M."/>
            <person name="Xu X."/>
        </authorList>
    </citation>
    <scope>NUCLEOTIDE SEQUENCE [LARGE SCALE GENOMIC DNA]</scope>
    <source>
        <tissue evidence="2">Root</tissue>
    </source>
</reference>
<dbReference type="PANTHER" id="PTHR34222">
    <property type="entry name" value="GAG_PRE-INTEGRS DOMAIN-CONTAINING PROTEIN"/>
    <property type="match status" value="1"/>
</dbReference>
<accession>A0A0B2QZ87</accession>
<feature type="region of interest" description="Disordered" evidence="1">
    <location>
        <begin position="149"/>
        <end position="168"/>
    </location>
</feature>
<organism evidence="2">
    <name type="scientific">Glycine soja</name>
    <name type="common">Wild soybean</name>
    <dbReference type="NCBI Taxonomy" id="3848"/>
    <lineage>
        <taxon>Eukaryota</taxon>
        <taxon>Viridiplantae</taxon>
        <taxon>Streptophyta</taxon>
        <taxon>Embryophyta</taxon>
        <taxon>Tracheophyta</taxon>
        <taxon>Spermatophyta</taxon>
        <taxon>Magnoliopsida</taxon>
        <taxon>eudicotyledons</taxon>
        <taxon>Gunneridae</taxon>
        <taxon>Pentapetalae</taxon>
        <taxon>rosids</taxon>
        <taxon>fabids</taxon>
        <taxon>Fabales</taxon>
        <taxon>Fabaceae</taxon>
        <taxon>Papilionoideae</taxon>
        <taxon>50 kb inversion clade</taxon>
        <taxon>NPAAA clade</taxon>
        <taxon>indigoferoid/millettioid clade</taxon>
        <taxon>Phaseoleae</taxon>
        <taxon>Glycine</taxon>
        <taxon>Glycine subgen. Soja</taxon>
    </lineage>
</organism>
<gene>
    <name evidence="2" type="ORF">glysoja_035430</name>
</gene>
<sequence>MNWKVDPVCSCDPKCMCNALTSVMERKKQDQVMQFLRGLYDQFNIVRSNVLMMDPLPSIAKVFSYVVQEERQLNSNDVLGNTSLINAVNTNSSNSGNLCTYYGRGSKLCIHYGLTSHTIDECYRKHGYPPRQKLNKYQSSNINNISNVKEEGDSSAQERNQETQNEDVKLTTQQYKALMALLQ</sequence>
<proteinExistence type="predicted"/>
<dbReference type="Proteomes" id="UP000053555">
    <property type="component" value="Unassembled WGS sequence"/>
</dbReference>
<protein>
    <submittedName>
        <fullName evidence="2">Uncharacterized protein</fullName>
    </submittedName>
</protein>
<name>A0A0B2QZ87_GLYSO</name>
<evidence type="ECO:0000313" key="2">
    <source>
        <dbReference type="EMBL" id="KHN27016.1"/>
    </source>
</evidence>
<feature type="non-terminal residue" evidence="2">
    <location>
        <position position="183"/>
    </location>
</feature>
<evidence type="ECO:0000256" key="1">
    <source>
        <dbReference type="SAM" id="MobiDB-lite"/>
    </source>
</evidence>
<dbReference type="PANTHER" id="PTHR34222:SF99">
    <property type="entry name" value="PROTEIN, PUTATIVE-RELATED"/>
    <property type="match status" value="1"/>
</dbReference>
<dbReference type="EMBL" id="KN653592">
    <property type="protein sequence ID" value="KHN27016.1"/>
    <property type="molecule type" value="Genomic_DNA"/>
</dbReference>